<sequence length="548" mass="63117">MPRGKSARSFRSDASEGDMEGFEVELEKLQRKYRIMEGDRQAYALESQDVIRKQLAEIENLEREREDLKKNLNLAESKCNQEKDQINIADLQKLLDEKDGCINEIEEERIIHLKLEEEIQKWEKRVQNQRKKMGGGESTKHFAQHTQKRMNVLESRLDRALSKFNIALTKNSALREQIETLRIEKGKFQHLYKKHDKELKDIKREIGQIIEASTLAYDQRDEAHSKIFLLKEKSDKDLQLFNAEIKELQRVIDQDKKLRDFMMAKGYSRGGSSNFSQKDQENKKKGDGRVSIESYEAAFREIEEVTGSTDINKIVANFIKVEDSNFALFNYVNEQNNEIERLHDIIEGIKKKIGDFQKEGFKLESDRQQILKELEDARNGATAKCIENEQLLTATMKILHQLRLAIGSMFKRIGCDKGALNDLLGSSEGVKNDNMMQYLGLIEQRASELLSAQSYLDSQDYDKPYDPQETARIILGQVPVTPVQPLLIAPPSTGDDYDSDDLEAKTDEESRPLTQNELKERIMKGVLKKEAAASKKGFRYDLSAAKRK</sequence>
<name>A0ABP0GKA8_CLALP</name>
<dbReference type="Proteomes" id="UP001642483">
    <property type="component" value="Unassembled WGS sequence"/>
</dbReference>
<dbReference type="InterPro" id="IPR051876">
    <property type="entry name" value="ODA-DC/CCD"/>
</dbReference>
<reference evidence="5 6" key="1">
    <citation type="submission" date="2024-02" db="EMBL/GenBank/DDBJ databases">
        <authorList>
            <person name="Daric V."/>
            <person name="Darras S."/>
        </authorList>
    </citation>
    <scope>NUCLEOTIDE SEQUENCE [LARGE SCALE GENOMIC DNA]</scope>
</reference>
<evidence type="ECO:0000256" key="1">
    <source>
        <dbReference type="ARBA" id="ARBA00023054"/>
    </source>
</evidence>
<gene>
    <name evidence="5" type="ORF">CVLEPA_LOCUS23225</name>
</gene>
<dbReference type="InterPro" id="IPR049258">
    <property type="entry name" value="ODAD1_CC"/>
</dbReference>
<dbReference type="EMBL" id="CAWYQH010000119">
    <property type="protein sequence ID" value="CAK8690630.1"/>
    <property type="molecule type" value="Genomic_DNA"/>
</dbReference>
<feature type="domain" description="ODAD1 central coiled coil region" evidence="4">
    <location>
        <begin position="147"/>
        <end position="426"/>
    </location>
</feature>
<keyword evidence="1 2" id="KW-0175">Coiled coil</keyword>
<accession>A0ABP0GKA8</accession>
<feature type="compositionally biased region" description="Basic and acidic residues" evidence="3">
    <location>
        <begin position="278"/>
        <end position="288"/>
    </location>
</feature>
<dbReference type="Pfam" id="PF21773">
    <property type="entry name" value="ODAD1_CC"/>
    <property type="match status" value="1"/>
</dbReference>
<evidence type="ECO:0000256" key="2">
    <source>
        <dbReference type="SAM" id="Coils"/>
    </source>
</evidence>
<feature type="region of interest" description="Disordered" evidence="3">
    <location>
        <begin position="269"/>
        <end position="288"/>
    </location>
</feature>
<dbReference type="PANTHER" id="PTHR21694">
    <property type="entry name" value="COILED-COIL DOMAIN-CONTAINING PROTEIN 63"/>
    <property type="match status" value="1"/>
</dbReference>
<evidence type="ECO:0000313" key="6">
    <source>
        <dbReference type="Proteomes" id="UP001642483"/>
    </source>
</evidence>
<feature type="coiled-coil region" evidence="2">
    <location>
        <begin position="12"/>
        <end position="163"/>
    </location>
</feature>
<keyword evidence="6" id="KW-1185">Reference proteome</keyword>
<feature type="region of interest" description="Disordered" evidence="3">
    <location>
        <begin position="486"/>
        <end position="516"/>
    </location>
</feature>
<evidence type="ECO:0000259" key="4">
    <source>
        <dbReference type="Pfam" id="PF21773"/>
    </source>
</evidence>
<proteinExistence type="predicted"/>
<feature type="coiled-coil region" evidence="2">
    <location>
        <begin position="192"/>
        <end position="258"/>
    </location>
</feature>
<dbReference type="PANTHER" id="PTHR21694:SF35">
    <property type="entry name" value="OUTER DYNEIN ARM-DOCKING COMPLEX SUBUNIT 1"/>
    <property type="match status" value="1"/>
</dbReference>
<feature type="compositionally biased region" description="Basic and acidic residues" evidence="3">
    <location>
        <begin position="502"/>
        <end position="516"/>
    </location>
</feature>
<organism evidence="5 6">
    <name type="scientific">Clavelina lepadiformis</name>
    <name type="common">Light-bulb sea squirt</name>
    <name type="synonym">Ascidia lepadiformis</name>
    <dbReference type="NCBI Taxonomy" id="159417"/>
    <lineage>
        <taxon>Eukaryota</taxon>
        <taxon>Metazoa</taxon>
        <taxon>Chordata</taxon>
        <taxon>Tunicata</taxon>
        <taxon>Ascidiacea</taxon>
        <taxon>Aplousobranchia</taxon>
        <taxon>Clavelinidae</taxon>
        <taxon>Clavelina</taxon>
    </lineage>
</organism>
<evidence type="ECO:0000313" key="5">
    <source>
        <dbReference type="EMBL" id="CAK8690630.1"/>
    </source>
</evidence>
<protein>
    <recommendedName>
        <fullName evidence="4">ODAD1 central coiled coil region domain-containing protein</fullName>
    </recommendedName>
</protein>
<comment type="caution">
    <text evidence="5">The sequence shown here is derived from an EMBL/GenBank/DDBJ whole genome shotgun (WGS) entry which is preliminary data.</text>
</comment>
<evidence type="ECO:0000256" key="3">
    <source>
        <dbReference type="SAM" id="MobiDB-lite"/>
    </source>
</evidence>